<evidence type="ECO:0000313" key="2">
    <source>
        <dbReference type="Proteomes" id="UP000221961"/>
    </source>
</evidence>
<dbReference type="EMBL" id="CP023778">
    <property type="protein sequence ID" value="ATL66283.1"/>
    <property type="molecule type" value="Genomic_DNA"/>
</dbReference>
<accession>A0A291RFE2</accession>
<dbReference type="RefSeq" id="WP_098693484.1">
    <property type="nucleotide sequence ID" value="NZ_CP023778.1"/>
</dbReference>
<dbReference type="KEGG" id="ntp:CRH09_08785"/>
<protein>
    <recommendedName>
        <fullName evidence="3">SEC-C domain-containing protein</fullName>
    </recommendedName>
</protein>
<dbReference type="SUPFAM" id="SSF103642">
    <property type="entry name" value="Sec-C motif"/>
    <property type="match status" value="1"/>
</dbReference>
<evidence type="ECO:0008006" key="3">
    <source>
        <dbReference type="Google" id="ProtNLM"/>
    </source>
</evidence>
<name>A0A291RFE2_9NOCA</name>
<dbReference type="Proteomes" id="UP000221961">
    <property type="component" value="Chromosome"/>
</dbReference>
<sequence>MTDPIADRAFDLLRAHSPLTEDEWCEILVAHGVGNAREMRELIQSFDVPWLGFLPDGRYMALDVLYRDRILTHRLTAVEIDAGLIAADPDLSPMLTGPDSADIEGFGGARTAYDKLDADILDGRELPGYTHRILVFAPSALAELTPGALIGLQIVDGRARLRVVSEPLAPPSVTVAAIECRVAEEGVTEVDDVCWEAMQADPRLFTRATLPLSELVTAAGLVRKGNLLAQPGFDFDNMPGIDPAEILQVIDKLTEEQARAVVAFTELTEAVAAAPAEEQAAILAAASLDEFVPMGAERPARSALEELTVRSECDPNALVTVAEHVARHGPRKLAAAAHWLAARAVEVLDRLDEAQHHLDAAVGADPFWVLALADRARYAIDRGEFTQALGLFDRIDGGQRFPIYWLLEEIVTAGPELGRNERCWCGSGRKYKVCHLGRGEPTLAQRARLLYQRACVHCDQPEWRRVRTKLGMVRSRHWDTGSLHALDDPLVVDITMFEAGGYADYLTRRGHLLTPDDRLITQQWQTVRRSIYETERVHPGRGITLRDLRTDEHHTIASPFASHHLHQGQLYCCRLVPAGEEMIAGGSFEPVTGEQCEGLFALLDDEKTEPDQLIEFLSTRFEECPED</sequence>
<dbReference type="GeneID" id="88357501"/>
<dbReference type="InterPro" id="IPR004027">
    <property type="entry name" value="SEC_C_motif"/>
</dbReference>
<dbReference type="SUPFAM" id="SSF48452">
    <property type="entry name" value="TPR-like"/>
    <property type="match status" value="1"/>
</dbReference>
<dbReference type="InterPro" id="IPR011990">
    <property type="entry name" value="TPR-like_helical_dom_sf"/>
</dbReference>
<dbReference type="Pfam" id="PF02810">
    <property type="entry name" value="SEC-C"/>
    <property type="match status" value="1"/>
</dbReference>
<dbReference type="AlphaFoldDB" id="A0A291RFE2"/>
<evidence type="ECO:0000313" key="1">
    <source>
        <dbReference type="EMBL" id="ATL66283.1"/>
    </source>
</evidence>
<proteinExistence type="predicted"/>
<gene>
    <name evidence="1" type="ORF">CRH09_08785</name>
</gene>
<reference evidence="1 2" key="1">
    <citation type="submission" date="2017-10" db="EMBL/GenBank/DDBJ databases">
        <title>Comparative genomics between pathogenic Norcardia.</title>
        <authorList>
            <person name="Zeng L."/>
        </authorList>
    </citation>
    <scope>NUCLEOTIDE SEQUENCE [LARGE SCALE GENOMIC DNA]</scope>
    <source>
        <strain evidence="1 2">NC_YFY_NT001</strain>
    </source>
</reference>
<organism evidence="1 2">
    <name type="scientific">Nocardia terpenica</name>
    <dbReference type="NCBI Taxonomy" id="455432"/>
    <lineage>
        <taxon>Bacteria</taxon>
        <taxon>Bacillati</taxon>
        <taxon>Actinomycetota</taxon>
        <taxon>Actinomycetes</taxon>
        <taxon>Mycobacteriales</taxon>
        <taxon>Nocardiaceae</taxon>
        <taxon>Nocardia</taxon>
    </lineage>
</organism>
<dbReference type="Gene3D" id="3.10.450.50">
    <property type="match status" value="1"/>
</dbReference>